<dbReference type="Gene3D" id="3.40.50.300">
    <property type="entry name" value="P-loop containing nucleotide triphosphate hydrolases"/>
    <property type="match status" value="1"/>
</dbReference>
<evidence type="ECO:0000256" key="9">
    <source>
        <dbReference type="ARBA" id="ARBA00022840"/>
    </source>
</evidence>
<evidence type="ECO:0000256" key="6">
    <source>
        <dbReference type="ARBA" id="ARBA00022679"/>
    </source>
</evidence>
<comment type="catalytic activity">
    <reaction evidence="1 13 14">
        <text>adenosine 5'-phosphosulfate + ATP = 3'-phosphoadenylyl sulfate + ADP + H(+)</text>
        <dbReference type="Rhea" id="RHEA:24152"/>
        <dbReference type="ChEBI" id="CHEBI:15378"/>
        <dbReference type="ChEBI" id="CHEBI:30616"/>
        <dbReference type="ChEBI" id="CHEBI:58243"/>
        <dbReference type="ChEBI" id="CHEBI:58339"/>
        <dbReference type="ChEBI" id="CHEBI:456216"/>
        <dbReference type="EC" id="2.7.1.25"/>
    </reaction>
</comment>
<dbReference type="EMBL" id="APND01000001">
    <property type="protein sequence ID" value="MES1927756.1"/>
    <property type="molecule type" value="Genomic_DNA"/>
</dbReference>
<dbReference type="PANTHER" id="PTHR11055">
    <property type="entry name" value="BIFUNCTIONAL 3'-PHOSPHOADENOSINE 5'-PHOSPHOSULFATE SYNTHASE"/>
    <property type="match status" value="1"/>
</dbReference>
<keyword evidence="7 13" id="KW-0547">Nucleotide-binding</keyword>
<proteinExistence type="inferred from homology"/>
<dbReference type="SUPFAM" id="SSF52540">
    <property type="entry name" value="P-loop containing nucleoside triphosphate hydrolases"/>
    <property type="match status" value="1"/>
</dbReference>
<sequence length="214" mass="23990">MNDSKSSNIVWHEGTVSRKHREMLNHHRGFTVWFTGLSGSGKSTLSVALEERLYSMGCRTYRLDGDNVRTGLNRDLAFSPEDRIENIRRIGEVAKLFRDAGIINLTAFISPYRQDRDMARNLSERGDDDFIEVYVDAPLEVCEQRDPKGLYKKARAGSIPNFTGISAPYEAPADPEIHVRTGDTSIADGVTQIVRYLCTKGYIENELASAVDAD</sequence>
<evidence type="ECO:0000256" key="8">
    <source>
        <dbReference type="ARBA" id="ARBA00022777"/>
    </source>
</evidence>
<feature type="active site" description="Phosphoserine intermediate" evidence="13">
    <location>
        <position position="110"/>
    </location>
</feature>
<evidence type="ECO:0000256" key="7">
    <source>
        <dbReference type="ARBA" id="ARBA00022741"/>
    </source>
</evidence>
<evidence type="ECO:0000256" key="3">
    <source>
        <dbReference type="ARBA" id="ARBA00004806"/>
    </source>
</evidence>
<dbReference type="Proteomes" id="UP001460888">
    <property type="component" value="Unassembled WGS sequence"/>
</dbReference>
<dbReference type="InterPro" id="IPR027417">
    <property type="entry name" value="P-loop_NTPase"/>
</dbReference>
<dbReference type="CDD" id="cd02027">
    <property type="entry name" value="APSK"/>
    <property type="match status" value="1"/>
</dbReference>
<evidence type="ECO:0000313" key="17">
    <source>
        <dbReference type="Proteomes" id="UP001460888"/>
    </source>
</evidence>
<protein>
    <recommendedName>
        <fullName evidence="5 13">Adenylyl-sulfate kinase</fullName>
        <ecNumber evidence="5 13">2.7.1.25</ecNumber>
    </recommendedName>
    <alternativeName>
        <fullName evidence="11 13">APS kinase</fullName>
    </alternativeName>
    <alternativeName>
        <fullName evidence="12 13">ATP adenosine-5'-phosphosulfate 3'-phosphotransferase</fullName>
    </alternativeName>
    <alternativeName>
        <fullName evidence="10 13">Adenosine-5'-phosphosulfate kinase</fullName>
    </alternativeName>
</protein>
<feature type="binding site" evidence="13">
    <location>
        <begin position="36"/>
        <end position="43"/>
    </location>
    <ligand>
        <name>ATP</name>
        <dbReference type="ChEBI" id="CHEBI:30616"/>
    </ligand>
</feature>
<evidence type="ECO:0000256" key="13">
    <source>
        <dbReference type="HAMAP-Rule" id="MF_00065"/>
    </source>
</evidence>
<comment type="caution">
    <text evidence="16">The sequence shown here is derived from an EMBL/GenBank/DDBJ whole genome shotgun (WGS) entry which is preliminary data.</text>
</comment>
<dbReference type="GO" id="GO:0016301">
    <property type="term" value="F:kinase activity"/>
    <property type="evidence" value="ECO:0007669"/>
    <property type="project" value="UniProtKB-KW"/>
</dbReference>
<dbReference type="InterPro" id="IPR059117">
    <property type="entry name" value="APS_kinase_dom"/>
</dbReference>
<feature type="domain" description="APS kinase" evidence="15">
    <location>
        <begin position="28"/>
        <end position="180"/>
    </location>
</feature>
<evidence type="ECO:0000256" key="2">
    <source>
        <dbReference type="ARBA" id="ARBA00002632"/>
    </source>
</evidence>
<evidence type="ECO:0000256" key="4">
    <source>
        <dbReference type="ARBA" id="ARBA00007008"/>
    </source>
</evidence>
<evidence type="ECO:0000313" key="16">
    <source>
        <dbReference type="EMBL" id="MES1927756.1"/>
    </source>
</evidence>
<gene>
    <name evidence="13" type="primary">cysC</name>
    <name evidence="16" type="ORF">SADO_00830</name>
</gene>
<comment type="pathway">
    <text evidence="3 13 14">Sulfur metabolism; hydrogen sulfide biosynthesis; sulfite from sulfate: step 2/3.</text>
</comment>
<keyword evidence="6 13" id="KW-0808">Transferase</keyword>
<dbReference type="InterPro" id="IPR002891">
    <property type="entry name" value="APS"/>
</dbReference>
<keyword evidence="9 13" id="KW-0067">ATP-binding</keyword>
<organism evidence="16 17">
    <name type="scientific">Salinisphaera dokdonensis CL-ES53</name>
    <dbReference type="NCBI Taxonomy" id="1304272"/>
    <lineage>
        <taxon>Bacteria</taxon>
        <taxon>Pseudomonadati</taxon>
        <taxon>Pseudomonadota</taxon>
        <taxon>Gammaproteobacteria</taxon>
        <taxon>Salinisphaerales</taxon>
        <taxon>Salinisphaeraceae</taxon>
        <taxon>Salinisphaera</taxon>
    </lineage>
</organism>
<dbReference type="NCBIfam" id="TIGR00455">
    <property type="entry name" value="apsK"/>
    <property type="match status" value="1"/>
</dbReference>
<dbReference type="EC" id="2.7.1.25" evidence="5 13"/>
<evidence type="ECO:0000259" key="15">
    <source>
        <dbReference type="Pfam" id="PF01583"/>
    </source>
</evidence>
<comment type="similarity">
    <text evidence="4 13 14">Belongs to the APS kinase family.</text>
</comment>
<keyword evidence="8 13" id="KW-0418">Kinase</keyword>
<evidence type="ECO:0000256" key="12">
    <source>
        <dbReference type="ARBA" id="ARBA00031464"/>
    </source>
</evidence>
<accession>A0ABV2AVW0</accession>
<keyword evidence="13" id="KW-0597">Phosphoprotein</keyword>
<dbReference type="PANTHER" id="PTHR11055:SF1">
    <property type="entry name" value="PAPS SYNTHETASE, ISOFORM D"/>
    <property type="match status" value="1"/>
</dbReference>
<reference evidence="16 17" key="1">
    <citation type="submission" date="2013-03" db="EMBL/GenBank/DDBJ databases">
        <title>Salinisphaera dokdonensis CL-ES53 Genome Sequencing.</title>
        <authorList>
            <person name="Li C."/>
            <person name="Lai Q."/>
            <person name="Shao Z."/>
        </authorList>
    </citation>
    <scope>NUCLEOTIDE SEQUENCE [LARGE SCALE GENOMIC DNA]</scope>
    <source>
        <strain evidence="16 17">CL-ES53</strain>
    </source>
</reference>
<evidence type="ECO:0000256" key="10">
    <source>
        <dbReference type="ARBA" id="ARBA00029724"/>
    </source>
</evidence>
<dbReference type="Pfam" id="PF01583">
    <property type="entry name" value="APS_kinase"/>
    <property type="match status" value="1"/>
</dbReference>
<evidence type="ECO:0000256" key="5">
    <source>
        <dbReference type="ARBA" id="ARBA00012121"/>
    </source>
</evidence>
<evidence type="ECO:0000256" key="1">
    <source>
        <dbReference type="ARBA" id="ARBA00001823"/>
    </source>
</evidence>
<name>A0ABV2AVW0_9GAMM</name>
<evidence type="ECO:0000256" key="14">
    <source>
        <dbReference type="RuleBase" id="RU004347"/>
    </source>
</evidence>
<keyword evidence="17" id="KW-1185">Reference proteome</keyword>
<comment type="function">
    <text evidence="2 13 14">Catalyzes the synthesis of activated sulfate.</text>
</comment>
<dbReference type="RefSeq" id="WP_353108422.1">
    <property type="nucleotide sequence ID" value="NZ_APND01000001.1"/>
</dbReference>
<dbReference type="HAMAP" id="MF_00065">
    <property type="entry name" value="Adenylyl_sulf_kinase"/>
    <property type="match status" value="1"/>
</dbReference>
<dbReference type="NCBIfam" id="NF003013">
    <property type="entry name" value="PRK03846.1"/>
    <property type="match status" value="1"/>
</dbReference>
<evidence type="ECO:0000256" key="11">
    <source>
        <dbReference type="ARBA" id="ARBA00031393"/>
    </source>
</evidence>